<protein>
    <recommendedName>
        <fullName evidence="5">Lectin-like protein BA14k</fullName>
    </recommendedName>
</protein>
<dbReference type="STRING" id="1120955.SAMN03080610_03058"/>
<keyword evidence="2" id="KW-0732">Signal</keyword>
<reference evidence="3 4" key="1">
    <citation type="submission" date="2016-10" db="EMBL/GenBank/DDBJ databases">
        <authorList>
            <person name="de Groot N.N."/>
        </authorList>
    </citation>
    <scope>NUCLEOTIDE SEQUENCE [LARGE SCALE GENOMIC DNA]</scope>
    <source>
        <strain evidence="3 4">DSM 2698</strain>
    </source>
</reference>
<dbReference type="Proteomes" id="UP000199347">
    <property type="component" value="Unassembled WGS sequence"/>
</dbReference>
<feature type="signal peptide" evidence="2">
    <location>
        <begin position="1"/>
        <end position="39"/>
    </location>
</feature>
<proteinExistence type="predicted"/>
<dbReference type="RefSeq" id="WP_139163757.1">
    <property type="nucleotide sequence ID" value="NZ_FMVW01000008.1"/>
</dbReference>
<evidence type="ECO:0000256" key="1">
    <source>
        <dbReference type="SAM" id="MobiDB-lite"/>
    </source>
</evidence>
<organism evidence="3 4">
    <name type="scientific">Afifella marina DSM 2698</name>
    <dbReference type="NCBI Taxonomy" id="1120955"/>
    <lineage>
        <taxon>Bacteria</taxon>
        <taxon>Pseudomonadati</taxon>
        <taxon>Pseudomonadota</taxon>
        <taxon>Alphaproteobacteria</taxon>
        <taxon>Hyphomicrobiales</taxon>
        <taxon>Afifellaceae</taxon>
        <taxon>Afifella</taxon>
    </lineage>
</organism>
<feature type="chain" id="PRO_5011602614" description="Lectin-like protein BA14k" evidence="2">
    <location>
        <begin position="40"/>
        <end position="111"/>
    </location>
</feature>
<dbReference type="EMBL" id="FMVW01000008">
    <property type="protein sequence ID" value="SCZ43443.1"/>
    <property type="molecule type" value="Genomic_DNA"/>
</dbReference>
<feature type="region of interest" description="Disordered" evidence="1">
    <location>
        <begin position="39"/>
        <end position="70"/>
    </location>
</feature>
<accession>A0A1G5P1M6</accession>
<keyword evidence="4" id="KW-1185">Reference proteome</keyword>
<evidence type="ECO:0008006" key="5">
    <source>
        <dbReference type="Google" id="ProtNLM"/>
    </source>
</evidence>
<sequence>MNDMFRSARRPIRSSGRSLSGLALAGLLAFAAIPSVATAQSFGNPDRPRIPRVEVPKLKAPDPINNPYDQPRLRQRQLENQRIFAPPGCAGSLTAQQRARCRAKYQYREEN</sequence>
<dbReference type="AlphaFoldDB" id="A0A1G5P1M6"/>
<name>A0A1G5P1M6_AFIMA</name>
<evidence type="ECO:0000256" key="2">
    <source>
        <dbReference type="SAM" id="SignalP"/>
    </source>
</evidence>
<gene>
    <name evidence="3" type="ORF">SAMN03080610_03058</name>
</gene>
<evidence type="ECO:0000313" key="3">
    <source>
        <dbReference type="EMBL" id="SCZ43443.1"/>
    </source>
</evidence>
<feature type="compositionally biased region" description="Basic and acidic residues" evidence="1">
    <location>
        <begin position="46"/>
        <end position="60"/>
    </location>
</feature>
<evidence type="ECO:0000313" key="4">
    <source>
        <dbReference type="Proteomes" id="UP000199347"/>
    </source>
</evidence>